<keyword evidence="2" id="KW-0238">DNA-binding</keyword>
<dbReference type="InterPro" id="IPR000835">
    <property type="entry name" value="HTH_MarR-typ"/>
</dbReference>
<dbReference type="GO" id="GO:0003677">
    <property type="term" value="F:DNA binding"/>
    <property type="evidence" value="ECO:0007669"/>
    <property type="project" value="UniProtKB-KW"/>
</dbReference>
<proteinExistence type="predicted"/>
<gene>
    <name evidence="2" type="ORF">FHS89_001502</name>
</gene>
<accession>A0A840WWC8</accession>
<dbReference type="InterPro" id="IPR036390">
    <property type="entry name" value="WH_DNA-bd_sf"/>
</dbReference>
<name>A0A840WWC8_9RHOB</name>
<dbReference type="GO" id="GO:0006950">
    <property type="term" value="P:response to stress"/>
    <property type="evidence" value="ECO:0007669"/>
    <property type="project" value="TreeGrafter"/>
</dbReference>
<dbReference type="SUPFAM" id="SSF46785">
    <property type="entry name" value="Winged helix' DNA-binding domain"/>
    <property type="match status" value="1"/>
</dbReference>
<dbReference type="InterPro" id="IPR036388">
    <property type="entry name" value="WH-like_DNA-bd_sf"/>
</dbReference>
<reference evidence="2 3" key="1">
    <citation type="submission" date="2020-08" db="EMBL/GenBank/DDBJ databases">
        <title>Genomic Encyclopedia of Type Strains, Phase IV (KMG-IV): sequencing the most valuable type-strain genomes for metagenomic binning, comparative biology and taxonomic classification.</title>
        <authorList>
            <person name="Goeker M."/>
        </authorList>
    </citation>
    <scope>NUCLEOTIDE SEQUENCE [LARGE SCALE GENOMIC DNA]</scope>
    <source>
        <strain evidence="2 3">DSM 103377</strain>
    </source>
</reference>
<comment type="caution">
    <text evidence="2">The sequence shown here is derived from an EMBL/GenBank/DDBJ whole genome shotgun (WGS) entry which is preliminary data.</text>
</comment>
<evidence type="ECO:0000313" key="2">
    <source>
        <dbReference type="EMBL" id="MBB5515490.1"/>
    </source>
</evidence>
<keyword evidence="3" id="KW-1185">Reference proteome</keyword>
<protein>
    <submittedName>
        <fullName evidence="2">DNA-binding MarR family transcriptional regulator</fullName>
    </submittedName>
</protein>
<dbReference type="Gene3D" id="1.10.10.10">
    <property type="entry name" value="Winged helix-like DNA-binding domain superfamily/Winged helix DNA-binding domain"/>
    <property type="match status" value="1"/>
</dbReference>
<dbReference type="PANTHER" id="PTHR33164:SF43">
    <property type="entry name" value="HTH-TYPE TRANSCRIPTIONAL REPRESSOR YETL"/>
    <property type="match status" value="1"/>
</dbReference>
<dbReference type="InterPro" id="IPR039422">
    <property type="entry name" value="MarR/SlyA-like"/>
</dbReference>
<dbReference type="Pfam" id="PF12802">
    <property type="entry name" value="MarR_2"/>
    <property type="match status" value="1"/>
</dbReference>
<feature type="domain" description="HTH marR-type" evidence="1">
    <location>
        <begin position="1"/>
        <end position="133"/>
    </location>
</feature>
<dbReference type="PRINTS" id="PR00598">
    <property type="entry name" value="HTHMARR"/>
</dbReference>
<sequence>MFELFNEIGIIEQLSRTAFEAVMTDGMTLPQFSVLNHLVRVGDGRTPLAIARAFQVPKTSMSHTLAKLDQADLIEMRPNPEDGRGKLVFITAKGRAARESAIHALAPEIAQILPVFTVQEAAALLPGLRKLREFLDKARDPL</sequence>
<dbReference type="AlphaFoldDB" id="A0A840WWC8"/>
<organism evidence="2 3">
    <name type="scientific">Rubricella aquisinus</name>
    <dbReference type="NCBI Taxonomy" id="2028108"/>
    <lineage>
        <taxon>Bacteria</taxon>
        <taxon>Pseudomonadati</taxon>
        <taxon>Pseudomonadota</taxon>
        <taxon>Alphaproteobacteria</taxon>
        <taxon>Rhodobacterales</taxon>
        <taxon>Paracoccaceae</taxon>
        <taxon>Rubricella</taxon>
    </lineage>
</organism>
<dbReference type="Proteomes" id="UP000553766">
    <property type="component" value="Unassembled WGS sequence"/>
</dbReference>
<dbReference type="PROSITE" id="PS50995">
    <property type="entry name" value="HTH_MARR_2"/>
    <property type="match status" value="1"/>
</dbReference>
<dbReference type="PANTHER" id="PTHR33164">
    <property type="entry name" value="TRANSCRIPTIONAL REGULATOR, MARR FAMILY"/>
    <property type="match status" value="1"/>
</dbReference>
<dbReference type="EMBL" id="JACIJS010000004">
    <property type="protein sequence ID" value="MBB5515490.1"/>
    <property type="molecule type" value="Genomic_DNA"/>
</dbReference>
<evidence type="ECO:0000259" key="1">
    <source>
        <dbReference type="PROSITE" id="PS50995"/>
    </source>
</evidence>
<dbReference type="GO" id="GO:0003700">
    <property type="term" value="F:DNA-binding transcription factor activity"/>
    <property type="evidence" value="ECO:0007669"/>
    <property type="project" value="InterPro"/>
</dbReference>
<dbReference type="SMART" id="SM00347">
    <property type="entry name" value="HTH_MARR"/>
    <property type="match status" value="1"/>
</dbReference>
<dbReference type="RefSeq" id="WP_246413661.1">
    <property type="nucleotide sequence ID" value="NZ_JACIJS010000004.1"/>
</dbReference>
<evidence type="ECO:0000313" key="3">
    <source>
        <dbReference type="Proteomes" id="UP000553766"/>
    </source>
</evidence>